<keyword evidence="3" id="KW-0804">Transcription</keyword>
<name>A0A4Q9VSQ1_9HYPH</name>
<accession>A0A4Q9VSQ1</accession>
<evidence type="ECO:0000256" key="1">
    <source>
        <dbReference type="ARBA" id="ARBA00023015"/>
    </source>
</evidence>
<evidence type="ECO:0000313" key="5">
    <source>
        <dbReference type="EMBL" id="TBW39022.1"/>
    </source>
</evidence>
<comment type="caution">
    <text evidence="5">The sequence shown here is derived from an EMBL/GenBank/DDBJ whole genome shotgun (WGS) entry which is preliminary data.</text>
</comment>
<dbReference type="Pfam" id="PF00392">
    <property type="entry name" value="GntR"/>
    <property type="match status" value="1"/>
</dbReference>
<keyword evidence="1" id="KW-0805">Transcription regulation</keyword>
<dbReference type="EMBL" id="SJFN01000009">
    <property type="protein sequence ID" value="TBW39022.1"/>
    <property type="molecule type" value="Genomic_DNA"/>
</dbReference>
<sequence>MAADLISPIVSEDVPSLADRAYASLREAIIDGRLAAGAKLSERSLAAALGVSPQPVREALRRLESEGLAEARPRSGSFVTVFTVERLVEMGLMRAALETVAAGIAARRRTDADIAALRACMTVVDAASAANDDRRLAAANDALHAAIHAITGNLVLIRNLQALRGYYHISSRLILVRELEIGESLKEHTAVVEAIIAGDRAEAERQMHHHTHRNLRVAFPGSDI</sequence>
<dbReference type="Pfam" id="PF07729">
    <property type="entry name" value="FCD"/>
    <property type="match status" value="1"/>
</dbReference>
<reference evidence="5 6" key="1">
    <citation type="submission" date="2019-02" db="EMBL/GenBank/DDBJ databases">
        <title>Siculibacillus lacustris gen. nov., sp. nov., a new rosette-forming bacterium isolated from a freshwater crater lake (Lake St. Ana, Romania).</title>
        <authorList>
            <person name="Felfoldi T."/>
            <person name="Marton Z."/>
            <person name="Szabo A."/>
            <person name="Mentes A."/>
            <person name="Boka K."/>
            <person name="Marialigeti K."/>
            <person name="Mathe I."/>
            <person name="Koncz M."/>
            <person name="Schumann P."/>
            <person name="Toth E."/>
        </authorList>
    </citation>
    <scope>NUCLEOTIDE SEQUENCE [LARGE SCALE GENOMIC DNA]</scope>
    <source>
        <strain evidence="5 6">SA-279</strain>
    </source>
</reference>
<dbReference type="Gene3D" id="1.20.120.530">
    <property type="entry name" value="GntR ligand-binding domain-like"/>
    <property type="match status" value="1"/>
</dbReference>
<dbReference type="GO" id="GO:0003700">
    <property type="term" value="F:DNA-binding transcription factor activity"/>
    <property type="evidence" value="ECO:0007669"/>
    <property type="project" value="InterPro"/>
</dbReference>
<evidence type="ECO:0000256" key="2">
    <source>
        <dbReference type="ARBA" id="ARBA00023125"/>
    </source>
</evidence>
<dbReference type="Gene3D" id="1.10.10.10">
    <property type="entry name" value="Winged helix-like DNA-binding domain superfamily/Winged helix DNA-binding domain"/>
    <property type="match status" value="1"/>
</dbReference>
<proteinExistence type="predicted"/>
<evidence type="ECO:0000259" key="4">
    <source>
        <dbReference type="PROSITE" id="PS50949"/>
    </source>
</evidence>
<dbReference type="OrthoDB" id="7846328at2"/>
<dbReference type="InterPro" id="IPR036390">
    <property type="entry name" value="WH_DNA-bd_sf"/>
</dbReference>
<evidence type="ECO:0000256" key="3">
    <source>
        <dbReference type="ARBA" id="ARBA00023163"/>
    </source>
</evidence>
<dbReference type="PROSITE" id="PS50949">
    <property type="entry name" value="HTH_GNTR"/>
    <property type="match status" value="1"/>
</dbReference>
<dbReference type="SUPFAM" id="SSF48008">
    <property type="entry name" value="GntR ligand-binding domain-like"/>
    <property type="match status" value="1"/>
</dbReference>
<keyword evidence="6" id="KW-1185">Reference proteome</keyword>
<dbReference type="CDD" id="cd07377">
    <property type="entry name" value="WHTH_GntR"/>
    <property type="match status" value="1"/>
</dbReference>
<dbReference type="PANTHER" id="PTHR43537:SF24">
    <property type="entry name" value="GLUCONATE OPERON TRANSCRIPTIONAL REPRESSOR"/>
    <property type="match status" value="1"/>
</dbReference>
<dbReference type="RefSeq" id="WP_131307915.1">
    <property type="nucleotide sequence ID" value="NZ_SJFN01000009.1"/>
</dbReference>
<dbReference type="InterPro" id="IPR000524">
    <property type="entry name" value="Tscrpt_reg_HTH_GntR"/>
</dbReference>
<dbReference type="SMART" id="SM00895">
    <property type="entry name" value="FCD"/>
    <property type="match status" value="1"/>
</dbReference>
<dbReference type="AlphaFoldDB" id="A0A4Q9VSQ1"/>
<protein>
    <submittedName>
        <fullName evidence="5">GntR family transcriptional regulator</fullName>
    </submittedName>
</protein>
<dbReference type="Proteomes" id="UP000292781">
    <property type="component" value="Unassembled WGS sequence"/>
</dbReference>
<keyword evidence="2" id="KW-0238">DNA-binding</keyword>
<dbReference type="InterPro" id="IPR011711">
    <property type="entry name" value="GntR_C"/>
</dbReference>
<dbReference type="InterPro" id="IPR036388">
    <property type="entry name" value="WH-like_DNA-bd_sf"/>
</dbReference>
<feature type="domain" description="HTH gntR-type" evidence="4">
    <location>
        <begin position="15"/>
        <end position="82"/>
    </location>
</feature>
<dbReference type="SUPFAM" id="SSF46785">
    <property type="entry name" value="Winged helix' DNA-binding domain"/>
    <property type="match status" value="1"/>
</dbReference>
<dbReference type="InterPro" id="IPR008920">
    <property type="entry name" value="TF_FadR/GntR_C"/>
</dbReference>
<dbReference type="SMART" id="SM00345">
    <property type="entry name" value="HTH_GNTR"/>
    <property type="match status" value="1"/>
</dbReference>
<dbReference type="PANTHER" id="PTHR43537">
    <property type="entry name" value="TRANSCRIPTIONAL REGULATOR, GNTR FAMILY"/>
    <property type="match status" value="1"/>
</dbReference>
<organism evidence="5 6">
    <name type="scientific">Siculibacillus lacustris</name>
    <dbReference type="NCBI Taxonomy" id="1549641"/>
    <lineage>
        <taxon>Bacteria</taxon>
        <taxon>Pseudomonadati</taxon>
        <taxon>Pseudomonadota</taxon>
        <taxon>Alphaproteobacteria</taxon>
        <taxon>Hyphomicrobiales</taxon>
        <taxon>Ancalomicrobiaceae</taxon>
        <taxon>Siculibacillus</taxon>
    </lineage>
</organism>
<dbReference type="GO" id="GO:0003677">
    <property type="term" value="F:DNA binding"/>
    <property type="evidence" value="ECO:0007669"/>
    <property type="project" value="UniProtKB-KW"/>
</dbReference>
<evidence type="ECO:0000313" key="6">
    <source>
        <dbReference type="Proteomes" id="UP000292781"/>
    </source>
</evidence>
<gene>
    <name evidence="5" type="ORF">EYW49_07785</name>
</gene>